<dbReference type="InterPro" id="IPR036890">
    <property type="entry name" value="HATPase_C_sf"/>
</dbReference>
<feature type="modified residue" description="4-aspartylphosphate" evidence="12">
    <location>
        <position position="684"/>
    </location>
</feature>
<dbReference type="Pfam" id="PF00512">
    <property type="entry name" value="HisKA"/>
    <property type="match status" value="1"/>
</dbReference>
<evidence type="ECO:0000259" key="15">
    <source>
        <dbReference type="PROSITE" id="PS50109"/>
    </source>
</evidence>
<dbReference type="Gene3D" id="6.10.340.10">
    <property type="match status" value="1"/>
</dbReference>
<dbReference type="Gene3D" id="3.40.50.2300">
    <property type="match status" value="1"/>
</dbReference>
<feature type="domain" description="Response regulatory" evidence="16">
    <location>
        <begin position="635"/>
        <end position="754"/>
    </location>
</feature>
<dbReference type="SUPFAM" id="SSF52172">
    <property type="entry name" value="CheY-like"/>
    <property type="match status" value="1"/>
</dbReference>
<dbReference type="GO" id="GO:0005524">
    <property type="term" value="F:ATP binding"/>
    <property type="evidence" value="ECO:0007669"/>
    <property type="project" value="UniProtKB-KW"/>
</dbReference>
<evidence type="ECO:0000256" key="6">
    <source>
        <dbReference type="ARBA" id="ARBA00022741"/>
    </source>
</evidence>
<dbReference type="SMART" id="SM00448">
    <property type="entry name" value="REC"/>
    <property type="match status" value="1"/>
</dbReference>
<dbReference type="OrthoDB" id="5378360at2"/>
<keyword evidence="4 12" id="KW-0597">Phosphoprotein</keyword>
<evidence type="ECO:0000259" key="17">
    <source>
        <dbReference type="PROSITE" id="PS50885"/>
    </source>
</evidence>
<dbReference type="Proteomes" id="UP000219215">
    <property type="component" value="Chromosome DPRO"/>
</dbReference>
<keyword evidence="13" id="KW-0175">Coiled coil</keyword>
<comment type="subunit">
    <text evidence="10">At low DSF concentrations, interacts with RpfF.</text>
</comment>
<evidence type="ECO:0000256" key="5">
    <source>
        <dbReference type="ARBA" id="ARBA00022679"/>
    </source>
</evidence>
<evidence type="ECO:0000256" key="9">
    <source>
        <dbReference type="ARBA" id="ARBA00023012"/>
    </source>
</evidence>
<feature type="domain" description="Histidine kinase" evidence="15">
    <location>
        <begin position="388"/>
        <end position="608"/>
    </location>
</feature>
<evidence type="ECO:0000313" key="19">
    <source>
        <dbReference type="Proteomes" id="UP000219215"/>
    </source>
</evidence>
<dbReference type="EMBL" id="LT907975">
    <property type="protein sequence ID" value="SOB60729.1"/>
    <property type="molecule type" value="Genomic_DNA"/>
</dbReference>
<dbReference type="InterPro" id="IPR003594">
    <property type="entry name" value="HATPase_dom"/>
</dbReference>
<dbReference type="InterPro" id="IPR005467">
    <property type="entry name" value="His_kinase_dom"/>
</dbReference>
<keyword evidence="14" id="KW-0812">Transmembrane</keyword>
<dbReference type="EC" id="2.7.13.3" evidence="3"/>
<protein>
    <recommendedName>
        <fullName evidence="11">Sensory/regulatory protein RpfC</fullName>
        <ecNumber evidence="3">2.7.13.3</ecNumber>
    </recommendedName>
</protein>
<dbReference type="FunFam" id="3.30.565.10:FF:000010">
    <property type="entry name" value="Sensor histidine kinase RcsC"/>
    <property type="match status" value="1"/>
</dbReference>
<dbReference type="InterPro" id="IPR004358">
    <property type="entry name" value="Sig_transdc_His_kin-like_C"/>
</dbReference>
<comment type="catalytic activity">
    <reaction evidence="1">
        <text>ATP + protein L-histidine = ADP + protein N-phospho-L-histidine.</text>
        <dbReference type="EC" id="2.7.13.3"/>
    </reaction>
</comment>
<dbReference type="PROSITE" id="PS50109">
    <property type="entry name" value="HIS_KIN"/>
    <property type="match status" value="1"/>
</dbReference>
<evidence type="ECO:0000256" key="13">
    <source>
        <dbReference type="SAM" id="Coils"/>
    </source>
</evidence>
<dbReference type="GO" id="GO:0000155">
    <property type="term" value="F:phosphorelay sensor kinase activity"/>
    <property type="evidence" value="ECO:0007669"/>
    <property type="project" value="InterPro"/>
</dbReference>
<dbReference type="SMART" id="SM00388">
    <property type="entry name" value="HisKA"/>
    <property type="match status" value="1"/>
</dbReference>
<dbReference type="SUPFAM" id="SSF55874">
    <property type="entry name" value="ATPase domain of HSP90 chaperone/DNA topoisomerase II/histidine kinase"/>
    <property type="match status" value="1"/>
</dbReference>
<keyword evidence="14" id="KW-0472">Membrane</keyword>
<evidence type="ECO:0000256" key="11">
    <source>
        <dbReference type="ARBA" id="ARBA00068150"/>
    </source>
</evidence>
<organism evidence="18 19">
    <name type="scientific">Pseudodesulfovibrio profundus</name>
    <dbReference type="NCBI Taxonomy" id="57320"/>
    <lineage>
        <taxon>Bacteria</taxon>
        <taxon>Pseudomonadati</taxon>
        <taxon>Thermodesulfobacteriota</taxon>
        <taxon>Desulfovibrionia</taxon>
        <taxon>Desulfovibrionales</taxon>
        <taxon>Desulfovibrionaceae</taxon>
    </lineage>
</organism>
<dbReference type="AlphaFoldDB" id="A0A2C8FFS6"/>
<evidence type="ECO:0000259" key="16">
    <source>
        <dbReference type="PROSITE" id="PS50110"/>
    </source>
</evidence>
<dbReference type="CDD" id="cd17546">
    <property type="entry name" value="REC_hyHK_CKI1_RcsC-like"/>
    <property type="match status" value="1"/>
</dbReference>
<evidence type="ECO:0000256" key="14">
    <source>
        <dbReference type="SAM" id="Phobius"/>
    </source>
</evidence>
<evidence type="ECO:0000313" key="18">
    <source>
        <dbReference type="EMBL" id="SOB60729.1"/>
    </source>
</evidence>
<keyword evidence="8" id="KW-0067">ATP-binding</keyword>
<gene>
    <name evidence="18" type="ORF">DPRO_3812</name>
</gene>
<dbReference type="InterPro" id="IPR001789">
    <property type="entry name" value="Sig_transdc_resp-reg_receiver"/>
</dbReference>
<dbReference type="CDD" id="cd00082">
    <property type="entry name" value="HisKA"/>
    <property type="match status" value="1"/>
</dbReference>
<dbReference type="InterPro" id="IPR036097">
    <property type="entry name" value="HisK_dim/P_sf"/>
</dbReference>
<evidence type="ECO:0000256" key="1">
    <source>
        <dbReference type="ARBA" id="ARBA00000085"/>
    </source>
</evidence>
<dbReference type="Gene3D" id="1.10.287.130">
    <property type="match status" value="1"/>
</dbReference>
<feature type="transmembrane region" description="Helical" evidence="14">
    <location>
        <begin position="265"/>
        <end position="288"/>
    </location>
</feature>
<dbReference type="Pfam" id="PF02518">
    <property type="entry name" value="HATPase_c"/>
    <property type="match status" value="1"/>
</dbReference>
<evidence type="ECO:0000256" key="4">
    <source>
        <dbReference type="ARBA" id="ARBA00022553"/>
    </source>
</evidence>
<dbReference type="FunFam" id="1.10.287.130:FF:000002">
    <property type="entry name" value="Two-component osmosensing histidine kinase"/>
    <property type="match status" value="1"/>
</dbReference>
<keyword evidence="9" id="KW-0902">Two-component regulatory system</keyword>
<proteinExistence type="predicted"/>
<dbReference type="InterPro" id="IPR003661">
    <property type="entry name" value="HisK_dim/P_dom"/>
</dbReference>
<comment type="subcellular location">
    <subcellularLocation>
        <location evidence="2">Membrane</location>
    </subcellularLocation>
</comment>
<evidence type="ECO:0000256" key="8">
    <source>
        <dbReference type="ARBA" id="ARBA00022840"/>
    </source>
</evidence>
<feature type="domain" description="HAMP" evidence="17">
    <location>
        <begin position="290"/>
        <end position="342"/>
    </location>
</feature>
<evidence type="ECO:0000256" key="12">
    <source>
        <dbReference type="PROSITE-ProRule" id="PRU00169"/>
    </source>
</evidence>
<keyword evidence="5 18" id="KW-0808">Transferase</keyword>
<dbReference type="PRINTS" id="PR00344">
    <property type="entry name" value="BCTRLSENSOR"/>
</dbReference>
<dbReference type="PROSITE" id="PS50885">
    <property type="entry name" value="HAMP"/>
    <property type="match status" value="1"/>
</dbReference>
<reference evidence="19" key="1">
    <citation type="submission" date="2017-09" db="EMBL/GenBank/DDBJ databases">
        <authorList>
            <person name="Regsiter A."/>
            <person name="William W."/>
        </authorList>
    </citation>
    <scope>NUCLEOTIDE SEQUENCE [LARGE SCALE GENOMIC DNA]</scope>
    <source>
        <strain evidence="19">500-1</strain>
    </source>
</reference>
<keyword evidence="14" id="KW-1133">Transmembrane helix</keyword>
<keyword evidence="6" id="KW-0547">Nucleotide-binding</keyword>
<evidence type="ECO:0000256" key="2">
    <source>
        <dbReference type="ARBA" id="ARBA00004370"/>
    </source>
</evidence>
<evidence type="ECO:0000256" key="3">
    <source>
        <dbReference type="ARBA" id="ARBA00012438"/>
    </source>
</evidence>
<dbReference type="RefSeq" id="WP_097013410.1">
    <property type="nucleotide sequence ID" value="NZ_LT907975.1"/>
</dbReference>
<dbReference type="Pfam" id="PF00072">
    <property type="entry name" value="Response_reg"/>
    <property type="match status" value="1"/>
</dbReference>
<dbReference type="PANTHER" id="PTHR45339">
    <property type="entry name" value="HYBRID SIGNAL TRANSDUCTION HISTIDINE KINASE J"/>
    <property type="match status" value="1"/>
</dbReference>
<dbReference type="CDD" id="cd16922">
    <property type="entry name" value="HATPase_EvgS-ArcB-TorS-like"/>
    <property type="match status" value="1"/>
</dbReference>
<dbReference type="InterPro" id="IPR003660">
    <property type="entry name" value="HAMP_dom"/>
</dbReference>
<dbReference type="KEGG" id="pprf:DPRO_3812"/>
<name>A0A2C8FFS6_9BACT</name>
<feature type="transmembrane region" description="Helical" evidence="14">
    <location>
        <begin position="21"/>
        <end position="44"/>
    </location>
</feature>
<evidence type="ECO:0000256" key="10">
    <source>
        <dbReference type="ARBA" id="ARBA00064003"/>
    </source>
</evidence>
<keyword evidence="7 18" id="KW-0418">Kinase</keyword>
<accession>A0A2C8FFS6</accession>
<sequence length="760" mass="85176">MLGKTKRISRFRKKPGLVPTAGTSFAAALLLLFIIGIITSNSLITISNLATSTRDEVLPAIMNQQRTAMNLERMGRFADIIYFSDDADIRRKYKLAAKIMSQDSVFGENQEVNGNVIEAYGDIEAIADLRNQQDEACSDCQDTLHLFSPGSPGAEALLSINNGQRLIRLIYLATNAEDSNQLDLATQEFSQIIGDQTISPQIVPYIERANDLLRNLEEQLALQQKAYEKWTQVTTFLDALPSNLSVEAAITANDRFTLIDTEAGITIRIVIATVFVLLVALFILLYFAQRDIVAPIMKYVNGLNRISRGNRDVILPEARLRELDEIRASVERSARLLKQTSKQTEEMRQANEALETEIEIRTLAQQELARAKVRAETADRAKSEFLAGMSHEIRTPMNTMLGMGELLLESDPTPKQRRYIEILRSSGEMLLEIINDVLDLSKIEAGEVQLETTVIDRDEFLARTHRIVSDRAAQKGLDFVIDVDPNVYPYFLGDPTRLRQVLVNLIDNAVKFTEEGEVRLAIQPIDPSHPEKVNFAIIDTGIGIPLKSQEQIFQQFTQADHSTTRQYGGTGLGLAICRKLVSLMGGTIRLESAPDQGSVFHFTLELEQADPSAPDVLRTSRHQAVDPLDDMRPVKLLIAEDSESNRTLFELYFRHTPHNIEYAHDGSQAVEMFKKQRYDIILMDIQMPIMDGYQATRTIRLLEEEMGLDPTPIVAVTANAFNEDLERSKAAGCTDYLSKPVSKARVLDCIERNTNKDSAS</sequence>
<dbReference type="GO" id="GO:0016020">
    <property type="term" value="C:membrane"/>
    <property type="evidence" value="ECO:0007669"/>
    <property type="project" value="UniProtKB-SubCell"/>
</dbReference>
<dbReference type="PANTHER" id="PTHR45339:SF1">
    <property type="entry name" value="HYBRID SIGNAL TRANSDUCTION HISTIDINE KINASE J"/>
    <property type="match status" value="1"/>
</dbReference>
<dbReference type="InterPro" id="IPR011006">
    <property type="entry name" value="CheY-like_superfamily"/>
</dbReference>
<keyword evidence="19" id="KW-1185">Reference proteome</keyword>
<evidence type="ECO:0000256" key="7">
    <source>
        <dbReference type="ARBA" id="ARBA00022777"/>
    </source>
</evidence>
<dbReference type="SUPFAM" id="SSF47384">
    <property type="entry name" value="Homodimeric domain of signal transducing histidine kinase"/>
    <property type="match status" value="1"/>
</dbReference>
<dbReference type="PROSITE" id="PS50110">
    <property type="entry name" value="RESPONSE_REGULATORY"/>
    <property type="match status" value="1"/>
</dbReference>
<dbReference type="Gene3D" id="3.30.565.10">
    <property type="entry name" value="Histidine kinase-like ATPase, C-terminal domain"/>
    <property type="match status" value="1"/>
</dbReference>
<feature type="coiled-coil region" evidence="13">
    <location>
        <begin position="206"/>
        <end position="233"/>
    </location>
</feature>
<dbReference type="SMART" id="SM00387">
    <property type="entry name" value="HATPase_c"/>
    <property type="match status" value="1"/>
</dbReference>